<dbReference type="EMBL" id="ML119051">
    <property type="protein sequence ID" value="ROT43367.1"/>
    <property type="molecule type" value="Genomic_DNA"/>
</dbReference>
<feature type="region of interest" description="Disordered" evidence="2">
    <location>
        <begin position="1"/>
        <end position="111"/>
    </location>
</feature>
<evidence type="ECO:0000313" key="3">
    <source>
        <dbReference type="EMBL" id="ROT43367.1"/>
    </source>
</evidence>
<evidence type="ECO:0000313" key="4">
    <source>
        <dbReference type="Proteomes" id="UP000272025"/>
    </source>
</evidence>
<feature type="region of interest" description="Disordered" evidence="2">
    <location>
        <begin position="1711"/>
        <end position="1748"/>
    </location>
</feature>
<dbReference type="STRING" id="1314773.A0A3N2Q9I5"/>
<keyword evidence="1" id="KW-0175">Coiled coil</keyword>
<feature type="compositionally biased region" description="Basic and acidic residues" evidence="2">
    <location>
        <begin position="1"/>
        <end position="14"/>
    </location>
</feature>
<dbReference type="PANTHER" id="PTHR23159:SF31">
    <property type="entry name" value="CENTROSOME-ASSOCIATED PROTEIN CEP250 ISOFORM X1"/>
    <property type="match status" value="1"/>
</dbReference>
<sequence>MPAVERDGSRDGERRLRHQHSSSSDHSRALIPMWDSSDPERAPPPLPLNPQSPSVSPRRGTSSAIQSAHANLAEKARENSNSSSALAKNTNDTWPEKSLVRGSHHRRIESLQSGTVRDISLLLESSQLSGPTSPTKPVEKSLRPSTPSKVSQNQIESASIEKESQVITNSPRPGPSLTPIVRPIVRRPQQSILGENTPPQSATMQALQNMQNTPPQATRDSETPLQNITNQSTSVVRVPQSLDCLSNQILSLTSIATSLQKDMSQLSRRSRDNAADLLSLKEATKARDEDIRKSLRDVLNNMHETTARISSRETYNTGLFLDSRPHQGSSPPPTKAIRPFSLPRIPSPTSFAGSIDRDSISTPSLCNSDPSTATTAILEKVLRDMSTKDGQTLLLNRLTELADKLAGMASAARVEELVAQAKKNREQAMVTVGEDENRRETDGKSGQSSRREMSYDIQSASQNDADHRSPESTKTVKLLGDDMTKAIRSVKDIVSQSGGLTAEVKALVRELRGEVLGMGREIGRRLDELDASKDPAEDLSTKEEITKIVEEGLVRMKTQMDELVREHRRLSTSATPPRPKEIDYQEIYNAMRAALRDTNASKPAERTLSRENVVDAVREAWENYKPEYERNLGLEREEILEYLTEGLQEHMQADSATPGATKEEVFQAVVEGLKHFVPPRLDPPPNLTRDEILDAVRECLEEFEFPVAPSALNAELTRDDMVYAVKQGLNDFDFPQQSVDLTHLPDRNEIASQLQEMMDYLRQGFDAASQEAKENVDASGRDVEQVLDATREGLEKLRCDMEAYVSHLLEESVRSRTQDDLAEKLTETLERFQDEIASTVAKASDESRSMIDMRMESLRDTVNSSMVPATPQVSHVDILETVKSGLDAVRAEIRRPSAGHAEVLDALHEGLADLRVGIEKIHNKPADLTANDEILEALKAGLDSVRADIDALREQSRDDQAVAILNDNGIVPTEPSAALWHEDIKNLEVLISQLRNQVEALRPATTADSTAKEEEEQVSKDDFARLEKMLGNVQECVDRMDPKKETPLPTDNASREDVQAIETILRNTKARLDDLIDGEDAVRREHVDNLQTLISETRDAVDMVVNQLDTLPRKDDVTAVESLVTQVAAGFEEMKERAMTDLEDPERVTRSHVNAVEATCHDIKAVFENMVKTDLVALASSEDVQAVKSALDDLRSKVEATGDMQSKASEDRQAEIIGVGERVSDVKTVLEEFQDLVKGKLEEGVTGMEALSKLLEGVSETVGQNANLGQTLADLSDMIRAEFEESKTGTVGAKLDTDEKLQQFTEGLGSKIDEKFAELVVKYEDFQSLSEERAKAAEARDIETEAALLSSKTMAEELKSLVDTLGSAVTDSLEKMEEASKTVFDKVEEMTVKVDGNHIHSTSEHHESQNQIKRAVETVETLQGQLGDFQPKILDAVKDVLVVVGQHHEYSKTSTTDIRDKIEEAKADIESLLPPPVEKYDDTAVHEKLDKIVDHSDATEKALSQLDVLEQIRQQVMSTASEISTFLAGQVKQIAEANEDKEKSLQETTIALERRLAEKEQVEANLGDLRAEEERLKESVRSLRAEQEVTMKQKTRLVADVSSIETALRLRREELQDMEARAQGLERRILDGIMDHSRVLLMSKAAKGKEAMSQKRVRNQKHNRATEGGERGNPPVVNLALAAKRNLGSPAQTGAGRRILSLSHINNNVASGGVSRSQSVRTPARGARSLRKNSWGGSLNKGYGEHDKENIAVREVDEDAEAETGTGTGDAWLPQDALPTIEGSVVDMDADELEDVRRSSYGTTVVTETLVDDDLTEEDEYVEEYGHSGDDAGDGQVVRYGERGEV</sequence>
<evidence type="ECO:0008006" key="5">
    <source>
        <dbReference type="Google" id="ProtNLM"/>
    </source>
</evidence>
<dbReference type="RefSeq" id="XP_028471173.1">
    <property type="nucleotide sequence ID" value="XM_028607637.1"/>
</dbReference>
<name>A0A3N2Q9I5_SODAK</name>
<feature type="compositionally biased region" description="Polar residues" evidence="2">
    <location>
        <begin position="143"/>
        <end position="157"/>
    </location>
</feature>
<feature type="region of interest" description="Disordered" evidence="2">
    <location>
        <begin position="124"/>
        <end position="223"/>
    </location>
</feature>
<feature type="compositionally biased region" description="Polar residues" evidence="2">
    <location>
        <begin position="188"/>
        <end position="223"/>
    </location>
</feature>
<keyword evidence="4" id="KW-1185">Reference proteome</keyword>
<feature type="region of interest" description="Disordered" evidence="2">
    <location>
        <begin position="322"/>
        <end position="343"/>
    </location>
</feature>
<dbReference type="Proteomes" id="UP000272025">
    <property type="component" value="Unassembled WGS sequence"/>
</dbReference>
<evidence type="ECO:0000256" key="1">
    <source>
        <dbReference type="SAM" id="Coils"/>
    </source>
</evidence>
<feature type="compositionally biased region" description="Polar residues" evidence="2">
    <location>
        <begin position="124"/>
        <end position="135"/>
    </location>
</feature>
<protein>
    <recommendedName>
        <fullName evidence="5">Chromosome segregation ATPase family protein</fullName>
    </recommendedName>
</protein>
<gene>
    <name evidence="3" type="ORF">SODALDRAFT_269054</name>
</gene>
<evidence type="ECO:0000256" key="2">
    <source>
        <dbReference type="SAM" id="MobiDB-lite"/>
    </source>
</evidence>
<feature type="compositionally biased region" description="Basic and acidic residues" evidence="2">
    <location>
        <begin position="435"/>
        <end position="454"/>
    </location>
</feature>
<accession>A0A3N2Q9I5</accession>
<dbReference type="OrthoDB" id="5423371at2759"/>
<dbReference type="PANTHER" id="PTHR23159">
    <property type="entry name" value="CENTROSOMAL PROTEIN 2"/>
    <property type="match status" value="1"/>
</dbReference>
<feature type="region of interest" description="Disordered" evidence="2">
    <location>
        <begin position="1646"/>
        <end position="1675"/>
    </location>
</feature>
<feature type="compositionally biased region" description="Polar residues" evidence="2">
    <location>
        <begin position="79"/>
        <end position="93"/>
    </location>
</feature>
<feature type="coiled-coil region" evidence="1">
    <location>
        <begin position="935"/>
        <end position="997"/>
    </location>
</feature>
<feature type="compositionally biased region" description="Polar residues" evidence="2">
    <location>
        <begin position="59"/>
        <end position="69"/>
    </location>
</feature>
<proteinExistence type="predicted"/>
<reference evidence="3 4" key="1">
    <citation type="journal article" date="2018" name="Mol. Ecol.">
        <title>The obligate alkalophilic soda-lake fungus Sodiomyces alkalinus has shifted to a protein diet.</title>
        <authorList>
            <person name="Grum-Grzhimaylo A.A."/>
            <person name="Falkoski D.L."/>
            <person name="van den Heuvel J."/>
            <person name="Valero-Jimenez C.A."/>
            <person name="Min B."/>
            <person name="Choi I.G."/>
            <person name="Lipzen A."/>
            <person name="Daum C.G."/>
            <person name="Aanen D.K."/>
            <person name="Tsang A."/>
            <person name="Henrissat B."/>
            <person name="Bilanenko E.N."/>
            <person name="de Vries R.P."/>
            <person name="van Kan J.A.L."/>
            <person name="Grigoriev I.V."/>
            <person name="Debets A.J.M."/>
        </authorList>
    </citation>
    <scope>NUCLEOTIDE SEQUENCE [LARGE SCALE GENOMIC DNA]</scope>
    <source>
        <strain evidence="3 4">F11</strain>
    </source>
</reference>
<feature type="compositionally biased region" description="Polar residues" evidence="2">
    <location>
        <begin position="1711"/>
        <end position="1721"/>
    </location>
</feature>
<feature type="region of interest" description="Disordered" evidence="2">
    <location>
        <begin position="429"/>
        <end position="473"/>
    </location>
</feature>
<feature type="region of interest" description="Disordered" evidence="2">
    <location>
        <begin position="1822"/>
        <end position="1846"/>
    </location>
</feature>
<dbReference type="GeneID" id="39576115"/>
<organism evidence="3 4">
    <name type="scientific">Sodiomyces alkalinus (strain CBS 110278 / VKM F-3762 / F11)</name>
    <name type="common">Alkaliphilic filamentous fungus</name>
    <dbReference type="NCBI Taxonomy" id="1314773"/>
    <lineage>
        <taxon>Eukaryota</taxon>
        <taxon>Fungi</taxon>
        <taxon>Dikarya</taxon>
        <taxon>Ascomycota</taxon>
        <taxon>Pezizomycotina</taxon>
        <taxon>Sordariomycetes</taxon>
        <taxon>Hypocreomycetidae</taxon>
        <taxon>Glomerellales</taxon>
        <taxon>Plectosphaerellaceae</taxon>
        <taxon>Sodiomyces</taxon>
    </lineage>
</organism>
<feature type="coiled-coil region" evidence="1">
    <location>
        <begin position="1527"/>
        <end position="1628"/>
    </location>
</feature>